<dbReference type="GO" id="GO:0046872">
    <property type="term" value="F:metal ion binding"/>
    <property type="evidence" value="ECO:0007669"/>
    <property type="project" value="UniProtKB-KW"/>
</dbReference>
<dbReference type="SUPFAM" id="SSF102114">
    <property type="entry name" value="Radical SAM enzymes"/>
    <property type="match status" value="1"/>
</dbReference>
<dbReference type="GO" id="GO:0003824">
    <property type="term" value="F:catalytic activity"/>
    <property type="evidence" value="ECO:0007669"/>
    <property type="project" value="InterPro"/>
</dbReference>
<dbReference type="PANTHER" id="PTHR43432:SF6">
    <property type="entry name" value="RADICAL SAM CORE DOMAIN-CONTAINING PROTEIN"/>
    <property type="match status" value="1"/>
</dbReference>
<dbReference type="GO" id="GO:0051536">
    <property type="term" value="F:iron-sulfur cluster binding"/>
    <property type="evidence" value="ECO:0007669"/>
    <property type="project" value="UniProtKB-KW"/>
</dbReference>
<accession>A0A3G1A981</accession>
<dbReference type="KEGG" id="tcb:TCARB_1076"/>
<dbReference type="STRING" id="697581.TCARB_1076"/>
<evidence type="ECO:0000256" key="3">
    <source>
        <dbReference type="ARBA" id="ARBA00023014"/>
    </source>
</evidence>
<gene>
    <name evidence="5" type="ORF">TCARB_1076</name>
</gene>
<feature type="domain" description="Radical SAM core" evidence="4">
    <location>
        <begin position="30"/>
        <end position="194"/>
    </location>
</feature>
<reference evidence="6" key="1">
    <citation type="book" date="2010" name="EXTREMOPHILES" publisher="0:0-0">
        <title>Complete genome sequences of ten hyperthermophilic archaea reveal their metabolic capabilities and possible ecological roles.</title>
        <editorList>
            <person name="?"/>
        </editorList>
        <authorList>
            <person name="Ravin N.V."/>
            <person name="Mardanov A.V."/>
            <person name="Bonch-Osmolovskaya E.A."/>
            <person name="Skryabin K.G."/>
        </authorList>
    </citation>
    <scope>NUCLEOTIDE SEQUENCE [LARGE SCALE GENOMIC DNA]</scope>
    <source>
        <strain evidence="6">1505</strain>
    </source>
</reference>
<evidence type="ECO:0000313" key="5">
    <source>
        <dbReference type="EMBL" id="AJB42124.1"/>
    </source>
</evidence>
<name>A0A3G1A981_9CREN</name>
<protein>
    <submittedName>
        <fullName evidence="5">Radical SAM domain protein</fullName>
    </submittedName>
</protein>
<proteinExistence type="predicted"/>
<dbReference type="PANTHER" id="PTHR43432">
    <property type="entry name" value="SLR0285 PROTEIN"/>
    <property type="match status" value="1"/>
</dbReference>
<evidence type="ECO:0000256" key="1">
    <source>
        <dbReference type="ARBA" id="ARBA00022723"/>
    </source>
</evidence>
<dbReference type="SFLD" id="SFLDS00029">
    <property type="entry name" value="Radical_SAM"/>
    <property type="match status" value="1"/>
</dbReference>
<organism evidence="5 6">
    <name type="scientific">Thermofilum adornatum 1505</name>
    <dbReference type="NCBI Taxonomy" id="697581"/>
    <lineage>
        <taxon>Archaea</taxon>
        <taxon>Thermoproteota</taxon>
        <taxon>Thermoprotei</taxon>
        <taxon>Thermofilales</taxon>
        <taxon>Thermofilaceae</taxon>
        <taxon>Thermofilum</taxon>
    </lineage>
</organism>
<dbReference type="InterPro" id="IPR058240">
    <property type="entry name" value="rSAM_sf"/>
</dbReference>
<evidence type="ECO:0000259" key="4">
    <source>
        <dbReference type="Pfam" id="PF04055"/>
    </source>
</evidence>
<dbReference type="CDD" id="cd01335">
    <property type="entry name" value="Radical_SAM"/>
    <property type="match status" value="1"/>
</dbReference>
<sequence>MDSVDKVTYKKIKVKTALSRSGLYDLDYAYNPYVGCLHGCIYCYARAYTRYDEVSLNWGKIVYIKENILEVLSEEVKKKPRGTVGVSTLTDPYQPIEATEGLTRRGLQILLQSGFKVSVQTKSPLVTRDIDILKNHIPHVDVGFTITTLDPQLAKLIEPNAPPPHQRARALREVSTAGIPTWIFIGPIIRGLNDTRANLEEIVRLAAETSSKVYYDYLHLKPGIRESMMPLIEKFPNMLSSSTTWITTVEDRIRDLCRKYFVECEAAFPKEEKPRQNKITQYL</sequence>
<dbReference type="AlphaFoldDB" id="A0A3G1A981"/>
<keyword evidence="3" id="KW-0411">Iron-sulfur</keyword>
<dbReference type="InterPro" id="IPR007197">
    <property type="entry name" value="rSAM"/>
</dbReference>
<dbReference type="Proteomes" id="UP000266720">
    <property type="component" value="Chromosome"/>
</dbReference>
<evidence type="ECO:0000313" key="6">
    <source>
        <dbReference type="Proteomes" id="UP000266720"/>
    </source>
</evidence>
<keyword evidence="1" id="KW-0479">Metal-binding</keyword>
<dbReference type="GeneID" id="16572654"/>
<dbReference type="InterPro" id="IPR040086">
    <property type="entry name" value="MJ0683-like"/>
</dbReference>
<dbReference type="RefSeq" id="WP_020961702.1">
    <property type="nucleotide sequence ID" value="NZ_CP007493.1"/>
</dbReference>
<evidence type="ECO:0000256" key="2">
    <source>
        <dbReference type="ARBA" id="ARBA00023004"/>
    </source>
</evidence>
<keyword evidence="2" id="KW-0408">Iron</keyword>
<dbReference type="SFLD" id="SFLDG01084">
    <property type="entry name" value="Uncharacterised_Radical_SAM_Su"/>
    <property type="match status" value="1"/>
</dbReference>
<dbReference type="EMBL" id="CP007493">
    <property type="protein sequence ID" value="AJB42124.1"/>
    <property type="molecule type" value="Genomic_DNA"/>
</dbReference>
<dbReference type="Pfam" id="PF04055">
    <property type="entry name" value="Radical_SAM"/>
    <property type="match status" value="1"/>
</dbReference>
<dbReference type="Gene3D" id="3.80.30.30">
    <property type="match status" value="1"/>
</dbReference>